<evidence type="ECO:0000259" key="8">
    <source>
        <dbReference type="Pfam" id="PF17745"/>
    </source>
</evidence>
<sequence length="322" mass="36112">MMESIEHRTVSGNTTANSRVMLLPLMDNLSDQSVDVRVLSLPSPATGLASAFLLVPTTKTHCKTPALFQVHLVEAPFKSWAIDNQIIAGKYCHYGSLYVTTPYDPLFVLAPILDFHRQKSTESPGRFMQWTDLVVDDNFPDFSLLASTLDEHIISSICDINDIENIGLFYRLSDSKFLAWLNAKVDRLVVKASNGSIPAFIPLIEDAKLLHNTPADTLLYQRIAFQTIAEHLTPKWKEMFLDHLGFKNDPIWSKQHVYFNSEITKRTASSLPNTSTKPTKQIKLSRGQHNIAKASKSGMKPLTSFFKPATTKPSSKLELDFS</sequence>
<comment type="subcellular location">
    <subcellularLocation>
        <location evidence="1">Nucleus</location>
    </subcellularLocation>
</comment>
<dbReference type="GO" id="GO:0032299">
    <property type="term" value="C:ribonuclease H2 complex"/>
    <property type="evidence" value="ECO:0007669"/>
    <property type="project" value="InterPro"/>
</dbReference>
<evidence type="ECO:0000256" key="2">
    <source>
        <dbReference type="ARBA" id="ARBA00019062"/>
    </source>
</evidence>
<dbReference type="EMBL" id="DS022302">
    <property type="protein sequence ID" value="OAJ38926.1"/>
    <property type="molecule type" value="Genomic_DNA"/>
</dbReference>
<dbReference type="Gene3D" id="2.20.25.530">
    <property type="match status" value="1"/>
</dbReference>
<organism evidence="9 10">
    <name type="scientific">Batrachochytrium dendrobatidis (strain JEL423)</name>
    <dbReference type="NCBI Taxonomy" id="403673"/>
    <lineage>
        <taxon>Eukaryota</taxon>
        <taxon>Fungi</taxon>
        <taxon>Fungi incertae sedis</taxon>
        <taxon>Chytridiomycota</taxon>
        <taxon>Chytridiomycota incertae sedis</taxon>
        <taxon>Chytridiomycetes</taxon>
        <taxon>Rhizophydiales</taxon>
        <taxon>Rhizophydiales incertae sedis</taxon>
        <taxon>Batrachochytrium</taxon>
    </lineage>
</organism>
<dbReference type="InterPro" id="IPR019024">
    <property type="entry name" value="RNase_H2_suB_wHTH"/>
</dbReference>
<evidence type="ECO:0000256" key="5">
    <source>
        <dbReference type="ARBA" id="ARBA00033464"/>
    </source>
</evidence>
<reference evidence="9 10" key="2">
    <citation type="submission" date="2016-05" db="EMBL/GenBank/DDBJ databases">
        <title>Lineage-specific infection strategies underlie the spectrum of fungal disease in amphibians.</title>
        <authorList>
            <person name="Cuomo C.A."/>
            <person name="Farrer R.A."/>
            <person name="James T."/>
            <person name="Longcore J."/>
            <person name="Birren B."/>
        </authorList>
    </citation>
    <scope>NUCLEOTIDE SEQUENCE [LARGE SCALE GENOMIC DNA]</scope>
    <source>
        <strain evidence="9 10">JEL423</strain>
    </source>
</reference>
<keyword evidence="3" id="KW-0539">Nucleus</keyword>
<evidence type="ECO:0000256" key="3">
    <source>
        <dbReference type="ARBA" id="ARBA00023242"/>
    </source>
</evidence>
<dbReference type="OrthoDB" id="29098at2759"/>
<dbReference type="PANTHER" id="PTHR13383">
    <property type="entry name" value="RIBONUCLEASE H2 SUBUNIT B"/>
    <property type="match status" value="1"/>
</dbReference>
<comment type="function">
    <text evidence="4">Non catalytic subunit of RNase H2, an endonuclease that specifically degrades the RNA of RNA:DNA hybrids. Participates in DNA replication, possibly by mediating the removal of lagging-strand Okazaki fragment RNA primers during DNA replication. Mediates the excision of single ribonucleotides from DNA:RNA duplexes.</text>
</comment>
<dbReference type="Pfam" id="PF09468">
    <property type="entry name" value="RNase_H2-Ydr279"/>
    <property type="match status" value="1"/>
</dbReference>
<evidence type="ECO:0000256" key="4">
    <source>
        <dbReference type="ARBA" id="ARBA00024778"/>
    </source>
</evidence>
<dbReference type="Gene3D" id="1.10.20.120">
    <property type="match status" value="1"/>
</dbReference>
<dbReference type="VEuPathDB" id="FungiDB:BDEG_22817"/>
<feature type="region of interest" description="Disordered" evidence="6">
    <location>
        <begin position="302"/>
        <end position="322"/>
    </location>
</feature>
<dbReference type="eggNOG" id="KOG4705">
    <property type="taxonomic scope" value="Eukaryota"/>
</dbReference>
<accession>A0A177WGL9</accession>
<gene>
    <name evidence="9" type="ORF">BDEG_22817</name>
</gene>
<name>A0A177WGL9_BATDL</name>
<reference evidence="9 10" key="1">
    <citation type="submission" date="2006-10" db="EMBL/GenBank/DDBJ databases">
        <title>The Genome Sequence of Batrachochytrium dendrobatidis JEL423.</title>
        <authorList>
            <consortium name="The Broad Institute Genome Sequencing Platform"/>
            <person name="Birren B."/>
            <person name="Lander E."/>
            <person name="Galagan J."/>
            <person name="Cuomo C."/>
            <person name="Devon K."/>
            <person name="Jaffe D."/>
            <person name="Butler J."/>
            <person name="Alvarez P."/>
            <person name="Gnerre S."/>
            <person name="Grabherr M."/>
            <person name="Kleber M."/>
            <person name="Mauceli E."/>
            <person name="Brockman W."/>
            <person name="Young S."/>
            <person name="LaButti K."/>
            <person name="Sykes S."/>
            <person name="DeCaprio D."/>
            <person name="Crawford M."/>
            <person name="Koehrsen M."/>
            <person name="Engels R."/>
            <person name="Montgomery P."/>
            <person name="Pearson M."/>
            <person name="Howarth C."/>
            <person name="Larson L."/>
            <person name="White J."/>
            <person name="O'Leary S."/>
            <person name="Kodira C."/>
            <person name="Zeng Q."/>
            <person name="Yandava C."/>
            <person name="Alvarado L."/>
            <person name="Longcore J."/>
            <person name="James T."/>
        </authorList>
    </citation>
    <scope>NUCLEOTIDE SEQUENCE [LARGE SCALE GENOMIC DNA]</scope>
    <source>
        <strain evidence="9 10">JEL423</strain>
    </source>
</reference>
<evidence type="ECO:0000256" key="1">
    <source>
        <dbReference type="ARBA" id="ARBA00004123"/>
    </source>
</evidence>
<dbReference type="STRING" id="403673.A0A177WGL9"/>
<dbReference type="Proteomes" id="UP000077115">
    <property type="component" value="Unassembled WGS sequence"/>
</dbReference>
<dbReference type="InterPro" id="IPR040456">
    <property type="entry name" value="RNase_H2_suB"/>
</dbReference>
<protein>
    <recommendedName>
        <fullName evidence="2">Ribonuclease H2 subunit B</fullName>
    </recommendedName>
    <alternativeName>
        <fullName evidence="5">Ribonuclease HI subunit B</fullName>
    </alternativeName>
</protein>
<dbReference type="Pfam" id="PF17745">
    <property type="entry name" value="Ydr279_N"/>
    <property type="match status" value="1"/>
</dbReference>
<dbReference type="CDD" id="cd09270">
    <property type="entry name" value="RNase_H2-B"/>
    <property type="match status" value="1"/>
</dbReference>
<proteinExistence type="predicted"/>
<dbReference type="InterPro" id="IPR041195">
    <property type="entry name" value="Rnh202_N"/>
</dbReference>
<feature type="domain" description="Ribonuclease H2 subunit B wHTH" evidence="7">
    <location>
        <begin position="107"/>
        <end position="202"/>
    </location>
</feature>
<evidence type="ECO:0000313" key="9">
    <source>
        <dbReference type="EMBL" id="OAJ38926.1"/>
    </source>
</evidence>
<dbReference type="PANTHER" id="PTHR13383:SF11">
    <property type="entry name" value="RIBONUCLEASE H2 SUBUNIT B"/>
    <property type="match status" value="1"/>
</dbReference>
<dbReference type="AlphaFoldDB" id="A0A177WGL9"/>
<dbReference type="GO" id="GO:0006401">
    <property type="term" value="P:RNA catabolic process"/>
    <property type="evidence" value="ECO:0007669"/>
    <property type="project" value="TreeGrafter"/>
</dbReference>
<dbReference type="FunFam" id="1.10.20.120:FF:000007">
    <property type="entry name" value="Uncharacterized protein"/>
    <property type="match status" value="1"/>
</dbReference>
<feature type="domain" description="Rnh202 triple barrel" evidence="8">
    <location>
        <begin position="32"/>
        <end position="104"/>
    </location>
</feature>
<evidence type="ECO:0000313" key="10">
    <source>
        <dbReference type="Proteomes" id="UP000077115"/>
    </source>
</evidence>
<evidence type="ECO:0000259" key="7">
    <source>
        <dbReference type="Pfam" id="PF09468"/>
    </source>
</evidence>
<dbReference type="GO" id="GO:0005654">
    <property type="term" value="C:nucleoplasm"/>
    <property type="evidence" value="ECO:0007669"/>
    <property type="project" value="TreeGrafter"/>
</dbReference>
<evidence type="ECO:0000256" key="6">
    <source>
        <dbReference type="SAM" id="MobiDB-lite"/>
    </source>
</evidence>